<sequence>MKMKHGFITLTLASLLLLSGCARYMSGSLNSVPDPGYAFDKNAPVLVLVASDSDEPMLAKHFFGNTLTFLRAKGFQRVYTEDNLPNGGVVPKLFVVLDVDKNTRVHEYTSADYGDVATGETTECTTENTKKGEKATCTTKAIMTREIIGYSKKRDYYTERRFLLSMFNSDKKPVLEAQASYFGNQCPQDKIYRFLVTQTFQRIDLRSVVEQEFTVEMPEGTTCG</sequence>
<accession>A0AAP2B9S8</accession>
<gene>
    <name evidence="1" type="ORF">H8J20_01215</name>
</gene>
<protein>
    <recommendedName>
        <fullName evidence="3">Lipoprotein</fullName>
    </recommendedName>
</protein>
<comment type="caution">
    <text evidence="1">The sequence shown here is derived from an EMBL/GenBank/DDBJ whole genome shotgun (WGS) entry which is preliminary data.</text>
</comment>
<dbReference type="EMBL" id="JACNYO010000001">
    <property type="protein sequence ID" value="MBC3210747.1"/>
    <property type="molecule type" value="Genomic_DNA"/>
</dbReference>
<dbReference type="PROSITE" id="PS51257">
    <property type="entry name" value="PROKAR_LIPOPROTEIN"/>
    <property type="match status" value="1"/>
</dbReference>
<evidence type="ECO:0000313" key="1">
    <source>
        <dbReference type="EMBL" id="MBC3210747.1"/>
    </source>
</evidence>
<reference evidence="1" key="1">
    <citation type="submission" date="2020-08" db="EMBL/GenBank/DDBJ databases">
        <title>Food and environmental bacterial isolates.</title>
        <authorList>
            <person name="Richter L."/>
            <person name="Du Plessis E.M."/>
            <person name="Duvenage S."/>
            <person name="Allam M."/>
            <person name="Korsten L."/>
        </authorList>
    </citation>
    <scope>NUCLEOTIDE SEQUENCE</scope>
    <source>
        <strain evidence="1">UPMP2127</strain>
    </source>
</reference>
<evidence type="ECO:0008006" key="3">
    <source>
        <dbReference type="Google" id="ProtNLM"/>
    </source>
</evidence>
<evidence type="ECO:0000313" key="2">
    <source>
        <dbReference type="Proteomes" id="UP000659084"/>
    </source>
</evidence>
<organism evidence="1 2">
    <name type="scientific">Serratia fonticola</name>
    <dbReference type="NCBI Taxonomy" id="47917"/>
    <lineage>
        <taxon>Bacteria</taxon>
        <taxon>Pseudomonadati</taxon>
        <taxon>Pseudomonadota</taxon>
        <taxon>Gammaproteobacteria</taxon>
        <taxon>Enterobacterales</taxon>
        <taxon>Yersiniaceae</taxon>
        <taxon>Serratia</taxon>
    </lineage>
</organism>
<dbReference type="KEGG" id="sfg:AV650_21340"/>
<name>A0AAP2B9S8_SERFO</name>
<dbReference type="Proteomes" id="UP000659084">
    <property type="component" value="Unassembled WGS sequence"/>
</dbReference>
<proteinExistence type="predicted"/>
<dbReference type="AlphaFoldDB" id="A0AAP2B9S8"/>
<dbReference type="RefSeq" id="WP_037375528.1">
    <property type="nucleotide sequence ID" value="NZ_CAMISB010000001.1"/>
</dbReference>